<proteinExistence type="predicted"/>
<name>A0A6B9WPC5_9CAUD</name>
<evidence type="ECO:0000313" key="2">
    <source>
        <dbReference type="Proteomes" id="UP000465124"/>
    </source>
</evidence>
<dbReference type="InterPro" id="IPR036388">
    <property type="entry name" value="WH-like_DNA-bd_sf"/>
</dbReference>
<dbReference type="Gene3D" id="1.10.10.10">
    <property type="entry name" value="Winged helix-like DNA-binding domain superfamily/Winged helix DNA-binding domain"/>
    <property type="match status" value="1"/>
</dbReference>
<protein>
    <recommendedName>
        <fullName evidence="3">Helix-turn-helix domain-containing protein</fullName>
    </recommendedName>
</protein>
<evidence type="ECO:0008006" key="3">
    <source>
        <dbReference type="Google" id="ProtNLM"/>
    </source>
</evidence>
<dbReference type="Pfam" id="PF13730">
    <property type="entry name" value="HTH_36"/>
    <property type="match status" value="1"/>
</dbReference>
<accession>A0A6B9WPC5</accession>
<sequence length="332" mass="38296">MIKHTKPFLGIDYDLLAITSLVINGKTKEVKLHHKIIYSYLLSLSGTYQKVTPSLKGIGERLGVGTDQTVRRHIKDLVSFGWLKIEERAGSTNAYIVLPYEQEAQTQQEATVKAVPDQLPPTEWKMFKKWYSPSGNEYTATLPAVEIYSYIAGFNEQGQECYATQKTLANIGMVSDRQVRNIINMFVDMGVLSVETRHGQTSLYKALPFTEMNVKKQKRVKEIPYTENQQSNWCFYIQKLVSPFYTCLKAGITVDIDRRIKEQSKNSMFKHYLLDSFSGDYATIFALEKEVKKCFNRSLCLKEWLPDGYTETYNLEDYENIKNFVSEKLIKE</sequence>
<dbReference type="EMBL" id="MN850573">
    <property type="protein sequence ID" value="QHR65951.1"/>
    <property type="molecule type" value="Genomic_DNA"/>
</dbReference>
<gene>
    <name evidence="1" type="ORF">muut_154</name>
</gene>
<organism evidence="1 2">
    <name type="scientific">Escherichia phage muut</name>
    <dbReference type="NCBI Taxonomy" id="2696426"/>
    <lineage>
        <taxon>Viruses</taxon>
        <taxon>Duplodnaviria</taxon>
        <taxon>Heunggongvirae</taxon>
        <taxon>Uroviricota</taxon>
        <taxon>Caudoviricetes</taxon>
        <taxon>Stephanstirmvirinae</taxon>
        <taxon>Justusliebigvirus</taxon>
        <taxon>Justusliebigvirus muut</taxon>
    </lineage>
</organism>
<evidence type="ECO:0000313" key="1">
    <source>
        <dbReference type="EMBL" id="QHR65951.1"/>
    </source>
</evidence>
<dbReference type="Proteomes" id="UP000465124">
    <property type="component" value="Segment"/>
</dbReference>
<reference evidence="2" key="1">
    <citation type="submission" date="2019-12" db="EMBL/GenBank/DDBJ databases">
        <authorList>
            <person name="Olsen N.S."/>
            <person name="Junco L.M.F."/>
            <person name="Kot W."/>
            <person name="Hansen L.H."/>
        </authorList>
    </citation>
    <scope>NUCLEOTIDE SEQUENCE [LARGE SCALE GENOMIC DNA]</scope>
</reference>
<keyword evidence="2" id="KW-1185">Reference proteome</keyword>